<accession>B6WRZ6</accession>
<evidence type="ECO:0000313" key="1">
    <source>
        <dbReference type="EMBL" id="EEB34154.1"/>
    </source>
</evidence>
<proteinExistence type="predicted"/>
<gene>
    <name evidence="1" type="ORF">DESPIG_00841</name>
</gene>
<dbReference type="HOGENOM" id="CLU_1675090_0_0_7"/>
<reference evidence="1 2" key="1">
    <citation type="submission" date="2008-10" db="EMBL/GenBank/DDBJ databases">
        <title>Draft genome sequence of Desulvovibrio piger (ATCC 29098).</title>
        <authorList>
            <person name="Sudarsanam P."/>
            <person name="Ley R."/>
            <person name="Guruge J."/>
            <person name="Turnbaugh P.J."/>
            <person name="Mahowald M."/>
            <person name="Liep D."/>
            <person name="Gordon J."/>
        </authorList>
    </citation>
    <scope>NUCLEOTIDE SEQUENCE [LARGE SCALE GENOMIC DNA]</scope>
    <source>
        <strain evidence="1 2">ATCC 29098</strain>
    </source>
</reference>
<sequence length="171" mass="19429">MGALSPEERAKLRAVADMIPDLPELRQAQKCKVAISVLFHVLRVWKPIFEKAAPEQYTKICKWLAVVATGYAARAKRRREVEYALEKMENRLRPYLKKTGLPPERRAFLACAMLAAALTLMDDARATCPLYARTGAWRYACQTTDTLVTALMRAFPGCDERGTEIYFDLTR</sequence>
<dbReference type="AlphaFoldDB" id="B6WRZ6"/>
<dbReference type="OrthoDB" id="9967159at2"/>
<organism evidence="1 2">
    <name type="scientific">Desulfovibrio piger ATCC 29098</name>
    <dbReference type="NCBI Taxonomy" id="411464"/>
    <lineage>
        <taxon>Bacteria</taxon>
        <taxon>Pseudomonadati</taxon>
        <taxon>Thermodesulfobacteriota</taxon>
        <taxon>Desulfovibrionia</taxon>
        <taxon>Desulfovibrionales</taxon>
        <taxon>Desulfovibrionaceae</taxon>
        <taxon>Desulfovibrio</taxon>
    </lineage>
</organism>
<reference evidence="1 2" key="2">
    <citation type="submission" date="2008-10" db="EMBL/GenBank/DDBJ databases">
        <authorList>
            <person name="Fulton L."/>
            <person name="Clifton S."/>
            <person name="Fulton B."/>
            <person name="Xu J."/>
            <person name="Minx P."/>
            <person name="Pepin K.H."/>
            <person name="Johnson M."/>
            <person name="Bhonagiri V."/>
            <person name="Nash W.E."/>
            <person name="Mardis E.R."/>
            <person name="Wilson R.K."/>
        </authorList>
    </citation>
    <scope>NUCLEOTIDE SEQUENCE [LARGE SCALE GENOMIC DNA]</scope>
    <source>
        <strain evidence="1 2">ATCC 29098</strain>
    </source>
</reference>
<evidence type="ECO:0000313" key="2">
    <source>
        <dbReference type="Proteomes" id="UP000003676"/>
    </source>
</evidence>
<dbReference type="EMBL" id="ABXU01000026">
    <property type="protein sequence ID" value="EEB34154.1"/>
    <property type="molecule type" value="Genomic_DNA"/>
</dbReference>
<name>B6WRZ6_9BACT</name>
<comment type="caution">
    <text evidence="1">The sequence shown here is derived from an EMBL/GenBank/DDBJ whole genome shotgun (WGS) entry which is preliminary data.</text>
</comment>
<dbReference type="Proteomes" id="UP000003676">
    <property type="component" value="Unassembled WGS sequence"/>
</dbReference>
<protein>
    <submittedName>
        <fullName evidence="1">Tat pathway signal sequence domain protein</fullName>
    </submittedName>
</protein>
<dbReference type="RefSeq" id="WP_006005072.1">
    <property type="nucleotide sequence ID" value="NZ_DS996355.1"/>
</dbReference>